<dbReference type="EMBL" id="RJVG01000003">
    <property type="protein sequence ID" value="ROR29128.1"/>
    <property type="molecule type" value="Genomic_DNA"/>
</dbReference>
<evidence type="ECO:0000313" key="1">
    <source>
        <dbReference type="EMBL" id="ROR29128.1"/>
    </source>
</evidence>
<organism evidence="1 2">
    <name type="scientific">Mobilisporobacter senegalensis</name>
    <dbReference type="NCBI Taxonomy" id="1329262"/>
    <lineage>
        <taxon>Bacteria</taxon>
        <taxon>Bacillati</taxon>
        <taxon>Bacillota</taxon>
        <taxon>Clostridia</taxon>
        <taxon>Lachnospirales</taxon>
        <taxon>Lachnospiraceae</taxon>
        <taxon>Mobilisporobacter</taxon>
    </lineage>
</organism>
<name>A0A3N1XSB1_9FIRM</name>
<protein>
    <submittedName>
        <fullName evidence="1">Cyclic lactone autoinducer peptide</fullName>
    </submittedName>
</protein>
<reference evidence="1 2" key="1">
    <citation type="submission" date="2018-11" db="EMBL/GenBank/DDBJ databases">
        <title>Genomic Encyclopedia of Type Strains, Phase IV (KMG-IV): sequencing the most valuable type-strain genomes for metagenomic binning, comparative biology and taxonomic classification.</title>
        <authorList>
            <person name="Goeker M."/>
        </authorList>
    </citation>
    <scope>NUCLEOTIDE SEQUENCE [LARGE SCALE GENOMIC DNA]</scope>
    <source>
        <strain evidence="1 2">DSM 26537</strain>
    </source>
</reference>
<dbReference type="NCBIfam" id="TIGR04223">
    <property type="entry name" value="quorum_AgrD"/>
    <property type="match status" value="1"/>
</dbReference>
<accession>A0A3N1XSB1</accession>
<proteinExistence type="predicted"/>
<evidence type="ECO:0000313" key="2">
    <source>
        <dbReference type="Proteomes" id="UP000273083"/>
    </source>
</evidence>
<gene>
    <name evidence="1" type="ORF">EDD66_10363</name>
</gene>
<keyword evidence="2" id="KW-1185">Reference proteome</keyword>
<sequence>MNKLTQLGLQAVSKASLEIAVSSTSKCMIFMHQPKVSQSLKRQLEEKKNN</sequence>
<dbReference type="AlphaFoldDB" id="A0A3N1XSB1"/>
<comment type="caution">
    <text evidence="1">The sequence shown here is derived from an EMBL/GenBank/DDBJ whole genome shotgun (WGS) entry which is preliminary data.</text>
</comment>
<dbReference type="Proteomes" id="UP000273083">
    <property type="component" value="Unassembled WGS sequence"/>
</dbReference>
<dbReference type="RefSeq" id="WP_123608589.1">
    <property type="nucleotide sequence ID" value="NZ_RJVG01000003.1"/>
</dbReference>
<dbReference type="InterPro" id="IPR009229">
    <property type="entry name" value="AgrD"/>
</dbReference>